<proteinExistence type="predicted"/>
<dbReference type="PANTHER" id="PTHR48100:SF1">
    <property type="entry name" value="HISTIDINE PHOSPHATASE FAMILY PROTEIN-RELATED"/>
    <property type="match status" value="1"/>
</dbReference>
<dbReference type="Gene3D" id="3.40.50.1240">
    <property type="entry name" value="Phosphoglycerate mutase-like"/>
    <property type="match status" value="1"/>
</dbReference>
<dbReference type="InterPro" id="IPR029033">
    <property type="entry name" value="His_PPase_superfam"/>
</dbReference>
<dbReference type="SMART" id="SM00855">
    <property type="entry name" value="PGAM"/>
    <property type="match status" value="1"/>
</dbReference>
<dbReference type="RefSeq" id="WP_090366586.1">
    <property type="nucleotide sequence ID" value="NZ_FNEM01000013.1"/>
</dbReference>
<dbReference type="InterPro" id="IPR050275">
    <property type="entry name" value="PGM_Phosphatase"/>
</dbReference>
<evidence type="ECO:0000313" key="3">
    <source>
        <dbReference type="Proteomes" id="UP000199527"/>
    </source>
</evidence>
<dbReference type="SUPFAM" id="SSF53254">
    <property type="entry name" value="Phosphoglycerate mutase-like"/>
    <property type="match status" value="1"/>
</dbReference>
<dbReference type="Proteomes" id="UP000199527">
    <property type="component" value="Unassembled WGS sequence"/>
</dbReference>
<protein>
    <submittedName>
        <fullName evidence="2">Alpha-ribazole phosphatase</fullName>
    </submittedName>
</protein>
<dbReference type="GO" id="GO:0005737">
    <property type="term" value="C:cytoplasm"/>
    <property type="evidence" value="ECO:0007669"/>
    <property type="project" value="TreeGrafter"/>
</dbReference>
<dbReference type="InterPro" id="IPR013078">
    <property type="entry name" value="His_Pase_superF_clade-1"/>
</dbReference>
<name>A0A1G8WI55_9GAMM</name>
<organism evidence="2 3">
    <name type="scientific">Ferrimonas sediminum</name>
    <dbReference type="NCBI Taxonomy" id="718193"/>
    <lineage>
        <taxon>Bacteria</taxon>
        <taxon>Pseudomonadati</taxon>
        <taxon>Pseudomonadota</taxon>
        <taxon>Gammaproteobacteria</taxon>
        <taxon>Alteromonadales</taxon>
        <taxon>Ferrimonadaceae</taxon>
        <taxon>Ferrimonas</taxon>
    </lineage>
</organism>
<evidence type="ECO:0000313" key="2">
    <source>
        <dbReference type="EMBL" id="SDJ78024.1"/>
    </source>
</evidence>
<keyword evidence="3" id="KW-1185">Reference proteome</keyword>
<reference evidence="3" key="1">
    <citation type="submission" date="2016-10" db="EMBL/GenBank/DDBJ databases">
        <authorList>
            <person name="Varghese N."/>
            <person name="Submissions S."/>
        </authorList>
    </citation>
    <scope>NUCLEOTIDE SEQUENCE [LARGE SCALE GENOMIC DNA]</scope>
    <source>
        <strain evidence="3">DSM 23317</strain>
    </source>
</reference>
<feature type="region of interest" description="Disordered" evidence="1">
    <location>
        <begin position="1"/>
        <end position="23"/>
    </location>
</feature>
<dbReference type="GO" id="GO:0016791">
    <property type="term" value="F:phosphatase activity"/>
    <property type="evidence" value="ECO:0007669"/>
    <property type="project" value="TreeGrafter"/>
</dbReference>
<dbReference type="EMBL" id="FNEM01000013">
    <property type="protein sequence ID" value="SDJ78024.1"/>
    <property type="molecule type" value="Genomic_DNA"/>
</dbReference>
<dbReference type="PANTHER" id="PTHR48100">
    <property type="entry name" value="BROAD-SPECIFICITY PHOSPHATASE YOR283W-RELATED"/>
    <property type="match status" value="1"/>
</dbReference>
<evidence type="ECO:0000256" key="1">
    <source>
        <dbReference type="SAM" id="MobiDB-lite"/>
    </source>
</evidence>
<dbReference type="AlphaFoldDB" id="A0A1G8WI55"/>
<gene>
    <name evidence="2" type="ORF">SAMN04488540_11376</name>
</gene>
<dbReference type="CDD" id="cd07067">
    <property type="entry name" value="HP_PGM_like"/>
    <property type="match status" value="1"/>
</dbReference>
<dbReference type="Pfam" id="PF00300">
    <property type="entry name" value="His_Phos_1"/>
    <property type="match status" value="1"/>
</dbReference>
<sequence length="207" mass="23792">MTTTEFHLVRHGQPQDAERLLGRSDPPLTELGWRQWQASCAPLVWQHLYSSPLRRCADFGQQLARQHQRPLQFDERLQELDFGHWDGQPLAQLWQRPEGDFEAYWQQPWQQVPPAGETTASLLQRTTGLLAELAERHQGETVLLLTHSGVIRVLLSWLLSGQQQDNAHLSRVALGHAARLQIQVYIDEQGLHWPQLMGLFPAPTDHE</sequence>
<dbReference type="OrthoDB" id="9783269at2"/>
<accession>A0A1G8WI55</accession>